<accession>A0A4Q8LKI3</accession>
<sequence length="240" mass="26732">MHSTIPQYRIVRGRQGRRLPWRLLLVLGWLASLALVAAAVLWLTRPAGLDQLRQRAASAEAAERQSSREVAELRRRMVVLEQSDRISRAANLDLQDTLAQRETQINDLRSDLAFYARLAGPTAQRTDLTVFSSRFAAQGDGAFGYRIVLTQTLDRDAISTGQMQLAVDGVRAGRHETLDWGQLHTGGETAPQAFSFRYFQELSGRIVLPAGFTPQRVRVTLQAPGRAPVERAFDWAPARG</sequence>
<keyword evidence="1" id="KW-0175">Coiled coil</keyword>
<name>A0A4Q8LKI3_9GAMM</name>
<feature type="transmembrane region" description="Helical" evidence="2">
    <location>
        <begin position="21"/>
        <end position="43"/>
    </location>
</feature>
<dbReference type="RefSeq" id="WP_130524977.1">
    <property type="nucleotide sequence ID" value="NZ_SHLZ01000009.1"/>
</dbReference>
<keyword evidence="2" id="KW-0812">Transmembrane</keyword>
<comment type="caution">
    <text evidence="3">The sequence shown here is derived from an EMBL/GenBank/DDBJ whole genome shotgun (WGS) entry which is preliminary data.</text>
</comment>
<keyword evidence="2" id="KW-0472">Membrane</keyword>
<keyword evidence="2" id="KW-1133">Transmembrane helix</keyword>
<evidence type="ECO:0000313" key="4">
    <source>
        <dbReference type="Proteomes" id="UP000292087"/>
    </source>
</evidence>
<dbReference type="AlphaFoldDB" id="A0A4Q8LKI3"/>
<reference evidence="3 4" key="1">
    <citation type="submission" date="2019-02" db="EMBL/GenBank/DDBJ databases">
        <title>WGS of Pseudoxanthomonas species novum from clinical isolates.</title>
        <authorList>
            <person name="Bernier A.-M."/>
            <person name="Bernard K."/>
            <person name="Vachon A."/>
        </authorList>
    </citation>
    <scope>NUCLEOTIDE SEQUENCE [LARGE SCALE GENOMIC DNA]</scope>
    <source>
        <strain evidence="3 4">NML140781</strain>
    </source>
</reference>
<evidence type="ECO:0000256" key="1">
    <source>
        <dbReference type="SAM" id="Coils"/>
    </source>
</evidence>
<protein>
    <recommendedName>
        <fullName evidence="5">Transmembrane protein</fullName>
    </recommendedName>
</protein>
<dbReference type="InterPro" id="IPR046703">
    <property type="entry name" value="DUF6776"/>
</dbReference>
<dbReference type="Proteomes" id="UP000292087">
    <property type="component" value="Unassembled WGS sequence"/>
</dbReference>
<gene>
    <name evidence="3" type="ORF">EA656_18780</name>
</gene>
<organism evidence="3 4">
    <name type="scientific">Pseudoxanthomonas winnipegensis</name>
    <dbReference type="NCBI Taxonomy" id="2480810"/>
    <lineage>
        <taxon>Bacteria</taxon>
        <taxon>Pseudomonadati</taxon>
        <taxon>Pseudomonadota</taxon>
        <taxon>Gammaproteobacteria</taxon>
        <taxon>Lysobacterales</taxon>
        <taxon>Lysobacteraceae</taxon>
        <taxon>Pseudoxanthomonas</taxon>
    </lineage>
</organism>
<evidence type="ECO:0008006" key="5">
    <source>
        <dbReference type="Google" id="ProtNLM"/>
    </source>
</evidence>
<proteinExistence type="predicted"/>
<evidence type="ECO:0000256" key="2">
    <source>
        <dbReference type="SAM" id="Phobius"/>
    </source>
</evidence>
<dbReference type="Pfam" id="PF20567">
    <property type="entry name" value="DUF6776"/>
    <property type="match status" value="1"/>
</dbReference>
<evidence type="ECO:0000313" key="3">
    <source>
        <dbReference type="EMBL" id="TAA30464.1"/>
    </source>
</evidence>
<feature type="coiled-coil region" evidence="1">
    <location>
        <begin position="49"/>
        <end position="111"/>
    </location>
</feature>
<dbReference type="EMBL" id="SHMF01000007">
    <property type="protein sequence ID" value="TAA30464.1"/>
    <property type="molecule type" value="Genomic_DNA"/>
</dbReference>